<reference evidence="3" key="2">
    <citation type="submission" date="2024-03" db="EMBL/GenBank/DDBJ databases">
        <title>Complete genome sequence of Sporomusa sphaeroides DSM 2875T isolated from mud of the Leine river and Sporomusa ovata DSM 2662T isolated from sugar beet leaf silage.</title>
        <authorList>
            <person name="Boeer T."/>
            <person name="Lueschen A."/>
            <person name="Daniel R."/>
            <person name="Poehlein A."/>
        </authorList>
    </citation>
    <scope>NUCLEOTIDE SEQUENCE</scope>
    <source>
        <strain evidence="3">DSM 2875</strain>
        <plasmid evidence="3">pSSP59</plasmid>
    </source>
</reference>
<dbReference type="InterPro" id="IPR050678">
    <property type="entry name" value="DNA_Partitioning_ATPase"/>
</dbReference>
<proteinExistence type="predicted"/>
<dbReference type="PANTHER" id="PTHR13696:SF99">
    <property type="entry name" value="COBYRINIC ACID AC-DIAMIDE SYNTHASE"/>
    <property type="match status" value="1"/>
</dbReference>
<accession>A0A1U7MA65</accession>
<dbReference type="InterPro" id="IPR025669">
    <property type="entry name" value="AAA_dom"/>
</dbReference>
<dbReference type="InterPro" id="IPR027417">
    <property type="entry name" value="P-loop_NTPase"/>
</dbReference>
<gene>
    <name evidence="3" type="primary">soj_2</name>
    <name evidence="2" type="synonym">soj_3</name>
    <name evidence="3" type="ORF">SPSPH_046670</name>
    <name evidence="2" type="ORF">SSPH_04247</name>
</gene>
<dbReference type="CDD" id="cd02042">
    <property type="entry name" value="ParAB_family"/>
    <property type="match status" value="1"/>
</dbReference>
<dbReference type="Gene3D" id="3.40.50.300">
    <property type="entry name" value="P-loop containing nucleotide triphosphate hydrolases"/>
    <property type="match status" value="1"/>
</dbReference>
<dbReference type="SUPFAM" id="SSF52540">
    <property type="entry name" value="P-loop containing nucleoside triphosphate hydrolases"/>
    <property type="match status" value="1"/>
</dbReference>
<dbReference type="EC" id="3.6.-.-" evidence="3"/>
<dbReference type="KEGG" id="ssph:SPSPH_046670"/>
<dbReference type="Proteomes" id="UP000186950">
    <property type="component" value="Plasmid pSSP59"/>
</dbReference>
<dbReference type="Pfam" id="PF13614">
    <property type="entry name" value="AAA_31"/>
    <property type="match status" value="1"/>
</dbReference>
<feature type="domain" description="AAA" evidence="1">
    <location>
        <begin position="3"/>
        <end position="183"/>
    </location>
</feature>
<keyword evidence="3" id="KW-0378">Hydrolase</keyword>
<keyword evidence="3" id="KW-0614">Plasmid</keyword>
<sequence length="259" mass="28838">MAKVYTFGNRKGGVAKTTTTAALSYLLSLRGYRVLATEVDSQGHLAEMLTLKSSKDFAGMTVFEAIQAGNVKPYVHNVTEGLDLLPANNSLAQLQDWLYKKGNLPRNVRPQEALKRALAPVQEEYDYILIDTPPALNDELINALTAATHIIGCTETSKPSMTGLINFFEIVKEVKESVNPDLRLCGVLATMLDARRTDAQTVLLRLEMDYDNLLFKTIIKRGAAIGRLYMLGFDETKNHELHAALKQFIPLVKEVLERE</sequence>
<evidence type="ECO:0000313" key="3">
    <source>
        <dbReference type="EMBL" id="WXA41855.1"/>
    </source>
</evidence>
<dbReference type="OrthoDB" id="9773088at2"/>
<name>A0A1U7MA65_9FIRM</name>
<dbReference type="EMBL" id="CP146992">
    <property type="protein sequence ID" value="WXA41855.1"/>
    <property type="molecule type" value="Genomic_DNA"/>
</dbReference>
<protein>
    <submittedName>
        <fullName evidence="3">Sporulation initiation inhibitor protein Soj</fullName>
        <ecNumber evidence="3">3.6.-.-</ecNumber>
    </submittedName>
</protein>
<dbReference type="Proteomes" id="UP000245702">
    <property type="component" value="Unassembled WGS sequence"/>
</dbReference>
<dbReference type="EMBL" id="FCOW01000038">
    <property type="protein sequence ID" value="CVK21555.1"/>
    <property type="molecule type" value="Genomic_DNA"/>
</dbReference>
<evidence type="ECO:0000259" key="1">
    <source>
        <dbReference type="Pfam" id="PF13614"/>
    </source>
</evidence>
<dbReference type="AlphaFoldDB" id="A0A1U7MA65"/>
<keyword evidence="5" id="KW-1185">Reference proteome</keyword>
<dbReference type="GO" id="GO:0016787">
    <property type="term" value="F:hydrolase activity"/>
    <property type="evidence" value="ECO:0007669"/>
    <property type="project" value="UniProtKB-KW"/>
</dbReference>
<dbReference type="PANTHER" id="PTHR13696">
    <property type="entry name" value="P-LOOP CONTAINING NUCLEOSIDE TRIPHOSPHATE HYDROLASE"/>
    <property type="match status" value="1"/>
</dbReference>
<reference evidence="2 5" key="1">
    <citation type="submission" date="2016-01" db="EMBL/GenBank/DDBJ databases">
        <authorList>
            <person name="Brown R."/>
        </authorList>
    </citation>
    <scope>NUCLEOTIDE SEQUENCE [LARGE SCALE GENOMIC DNA]</scope>
    <source>
        <strain evidence="2">Sporomusa sphaeroides DSM 2875</strain>
    </source>
</reference>
<organism evidence="3 4">
    <name type="scientific">Sporomusa sphaeroides DSM 2875</name>
    <dbReference type="NCBI Taxonomy" id="1337886"/>
    <lineage>
        <taxon>Bacteria</taxon>
        <taxon>Bacillati</taxon>
        <taxon>Bacillota</taxon>
        <taxon>Negativicutes</taxon>
        <taxon>Selenomonadales</taxon>
        <taxon>Sporomusaceae</taxon>
        <taxon>Sporomusa</taxon>
    </lineage>
</organism>
<evidence type="ECO:0000313" key="5">
    <source>
        <dbReference type="Proteomes" id="UP000245702"/>
    </source>
</evidence>
<evidence type="ECO:0000313" key="2">
    <source>
        <dbReference type="EMBL" id="CVK21555.1"/>
    </source>
</evidence>
<evidence type="ECO:0000313" key="4">
    <source>
        <dbReference type="Proteomes" id="UP000186950"/>
    </source>
</evidence>
<geneLocation type="plasmid" evidence="3 4">
    <name>pSSP59</name>
</geneLocation>
<dbReference type="RefSeq" id="WP_075758141.1">
    <property type="nucleotide sequence ID" value="NZ_CP146992.1"/>
</dbReference>